<gene>
    <name evidence="8" type="ORF">GCM10009838_67190</name>
</gene>
<dbReference type="InterPro" id="IPR017900">
    <property type="entry name" value="4Fe4S_Fe_S_CS"/>
</dbReference>
<keyword evidence="2 6" id="KW-0479">Metal-binding</keyword>
<dbReference type="EC" id="1.1.99.14" evidence="6"/>
<dbReference type="InterPro" id="IPR009051">
    <property type="entry name" value="Helical_ferredxn"/>
</dbReference>
<evidence type="ECO:0000313" key="9">
    <source>
        <dbReference type="Proteomes" id="UP001499854"/>
    </source>
</evidence>
<evidence type="ECO:0000256" key="1">
    <source>
        <dbReference type="ARBA" id="ARBA00022485"/>
    </source>
</evidence>
<evidence type="ECO:0000313" key="8">
    <source>
        <dbReference type="EMBL" id="GAA1993645.1"/>
    </source>
</evidence>
<comment type="function">
    <text evidence="6">Component of a complex that catalyzes the oxidation of glycolate to glyoxylate.</text>
</comment>
<comment type="cofactor">
    <cofactor evidence="6">
        <name>[4Fe-4S] cluster</name>
        <dbReference type="ChEBI" id="CHEBI:49883"/>
    </cofactor>
    <text evidence="6">Binds 2 [4Fe-4S] clusters.</text>
</comment>
<evidence type="ECO:0000256" key="5">
    <source>
        <dbReference type="ARBA" id="ARBA00023014"/>
    </source>
</evidence>
<dbReference type="Pfam" id="PF13183">
    <property type="entry name" value="Fer4_8"/>
    <property type="match status" value="1"/>
</dbReference>
<keyword evidence="4 6" id="KW-0408">Iron</keyword>
<feature type="domain" description="4Fe-4S ferredoxin-type" evidence="7">
    <location>
        <begin position="64"/>
        <end position="96"/>
    </location>
</feature>
<evidence type="ECO:0000256" key="2">
    <source>
        <dbReference type="ARBA" id="ARBA00022723"/>
    </source>
</evidence>
<dbReference type="PANTHER" id="PTHR32479:SF17">
    <property type="entry name" value="GLYCOLATE OXIDASE IRON-SULFUR SUBUNIT"/>
    <property type="match status" value="1"/>
</dbReference>
<dbReference type="InterPro" id="IPR017896">
    <property type="entry name" value="4Fe4S_Fe-S-bd"/>
</dbReference>
<reference evidence="8 9" key="1">
    <citation type="journal article" date="2019" name="Int. J. Syst. Evol. Microbiol.">
        <title>The Global Catalogue of Microorganisms (GCM) 10K type strain sequencing project: providing services to taxonomists for standard genome sequencing and annotation.</title>
        <authorList>
            <consortium name="The Broad Institute Genomics Platform"/>
            <consortium name="The Broad Institute Genome Sequencing Center for Infectious Disease"/>
            <person name="Wu L."/>
            <person name="Ma J."/>
        </authorList>
    </citation>
    <scope>NUCLEOTIDE SEQUENCE [LARGE SCALE GENOMIC DNA]</scope>
    <source>
        <strain evidence="8 9">JCM 16013</strain>
    </source>
</reference>
<dbReference type="PIRSF" id="PIRSF000139">
    <property type="entry name" value="Glc_ox_4Fe-4S"/>
    <property type="match status" value="1"/>
</dbReference>
<feature type="domain" description="4Fe-4S ferredoxin-type" evidence="7">
    <location>
        <begin position="12"/>
        <end position="43"/>
    </location>
</feature>
<keyword evidence="9" id="KW-1185">Reference proteome</keyword>
<keyword evidence="6" id="KW-0249">Electron transport</keyword>
<sequence length="449" mass="48363">MVRHSLSTLPAMGENLDDLTSACVHCGFCLPACPTYALTGDENDSPRGRIHLMRQVITGQADLDPAVAEHVDSCLGCLSCVSACPSGVQYDRIIEEFRPKVEQAYAEPRGDALFRRLVFALFPHPLRLRVAALGAVAYRRTGGAALVRSSGLLRRFPRLGAMEALMPPTTLRTAWRSSAPHNPARGARRRTVGLVAGCVQRVFFGDVNAATVRVLQAEGCDVEVPAQGCCGALSLHAGREDEARRHARRMIDAFDEGEGLDAVVVNVAGCGSTLKEYGALLAGDPAYADRAAAFAAKVRDVSEVLDDLEPVAERHPVPARVAYHDACHLAHGQGVRAQPRRVLAGIPDLTLVEPAEAAFCCGSAGIHNLVRPEAAEQLGRRKAERIRATDPDLVATGNPGCLLQIRRYLDEGDQPPIPVVHPVEIVDASIRGLRLNPRRARRRTPRGEA</sequence>
<dbReference type="EMBL" id="BAAAQM010000050">
    <property type="protein sequence ID" value="GAA1993645.1"/>
    <property type="molecule type" value="Genomic_DNA"/>
</dbReference>
<dbReference type="Gene3D" id="1.10.1060.10">
    <property type="entry name" value="Alpha-helical ferredoxin"/>
    <property type="match status" value="1"/>
</dbReference>
<name>A0ABN2SX93_9ACTN</name>
<keyword evidence="1 6" id="KW-0004">4Fe-4S</keyword>
<organism evidence="8 9">
    <name type="scientific">Catenulispora subtropica</name>
    <dbReference type="NCBI Taxonomy" id="450798"/>
    <lineage>
        <taxon>Bacteria</taxon>
        <taxon>Bacillati</taxon>
        <taxon>Actinomycetota</taxon>
        <taxon>Actinomycetes</taxon>
        <taxon>Catenulisporales</taxon>
        <taxon>Catenulisporaceae</taxon>
        <taxon>Catenulispora</taxon>
    </lineage>
</organism>
<keyword evidence="6" id="KW-0813">Transport</keyword>
<comment type="catalytic activity">
    <reaction evidence="6">
        <text>(R)-lactate + A = pyruvate + AH2</text>
        <dbReference type="Rhea" id="RHEA:15089"/>
        <dbReference type="ChEBI" id="CHEBI:13193"/>
        <dbReference type="ChEBI" id="CHEBI:15361"/>
        <dbReference type="ChEBI" id="CHEBI:16004"/>
        <dbReference type="ChEBI" id="CHEBI:17499"/>
    </reaction>
</comment>
<evidence type="ECO:0000256" key="6">
    <source>
        <dbReference type="PIRNR" id="PIRNR000139"/>
    </source>
</evidence>
<dbReference type="PROSITE" id="PS51379">
    <property type="entry name" value="4FE4S_FER_2"/>
    <property type="match status" value="2"/>
</dbReference>
<dbReference type="PANTHER" id="PTHR32479">
    <property type="entry name" value="GLYCOLATE OXIDASE IRON-SULFUR SUBUNIT"/>
    <property type="match status" value="1"/>
</dbReference>
<dbReference type="InterPro" id="IPR012257">
    <property type="entry name" value="Glc_ox_4Fe-4S"/>
</dbReference>
<dbReference type="Pfam" id="PF02754">
    <property type="entry name" value="CCG"/>
    <property type="match status" value="2"/>
</dbReference>
<dbReference type="InterPro" id="IPR004017">
    <property type="entry name" value="Cys_rich_dom"/>
</dbReference>
<dbReference type="SUPFAM" id="SSF46548">
    <property type="entry name" value="alpha-helical ferredoxin"/>
    <property type="match status" value="1"/>
</dbReference>
<proteinExistence type="predicted"/>
<evidence type="ECO:0000259" key="7">
    <source>
        <dbReference type="PROSITE" id="PS51379"/>
    </source>
</evidence>
<accession>A0ABN2SX93</accession>
<keyword evidence="5 6" id="KW-0411">Iron-sulfur</keyword>
<comment type="catalytic activity">
    <reaction evidence="6">
        <text>glycolate + A = glyoxylate + AH2</text>
        <dbReference type="Rhea" id="RHEA:21264"/>
        <dbReference type="ChEBI" id="CHEBI:13193"/>
        <dbReference type="ChEBI" id="CHEBI:17499"/>
        <dbReference type="ChEBI" id="CHEBI:29805"/>
        <dbReference type="ChEBI" id="CHEBI:36655"/>
        <dbReference type="EC" id="1.1.99.14"/>
    </reaction>
</comment>
<protein>
    <recommendedName>
        <fullName evidence="6">Glycolate oxidase iron-sulfur subunit</fullName>
        <ecNumber evidence="6">1.1.99.14</ecNumber>
    </recommendedName>
</protein>
<keyword evidence="3" id="KW-0677">Repeat</keyword>
<dbReference type="Proteomes" id="UP001499854">
    <property type="component" value="Unassembled WGS sequence"/>
</dbReference>
<comment type="caution">
    <text evidence="8">The sequence shown here is derived from an EMBL/GenBank/DDBJ whole genome shotgun (WGS) entry which is preliminary data.</text>
</comment>
<evidence type="ECO:0000256" key="3">
    <source>
        <dbReference type="ARBA" id="ARBA00022737"/>
    </source>
</evidence>
<evidence type="ECO:0000256" key="4">
    <source>
        <dbReference type="ARBA" id="ARBA00023004"/>
    </source>
</evidence>
<dbReference type="PROSITE" id="PS00198">
    <property type="entry name" value="4FE4S_FER_1"/>
    <property type="match status" value="2"/>
</dbReference>